<organism evidence="6 7">
    <name type="scientific">Tenacibaculum polynesiense</name>
    <dbReference type="NCBI Taxonomy" id="3137857"/>
    <lineage>
        <taxon>Bacteria</taxon>
        <taxon>Pseudomonadati</taxon>
        <taxon>Bacteroidota</taxon>
        <taxon>Flavobacteriia</taxon>
        <taxon>Flavobacteriales</taxon>
        <taxon>Flavobacteriaceae</taxon>
        <taxon>Tenacibaculum</taxon>
    </lineage>
</organism>
<dbReference type="Pfam" id="PF00034">
    <property type="entry name" value="Cytochrom_C"/>
    <property type="match status" value="1"/>
</dbReference>
<evidence type="ECO:0000256" key="3">
    <source>
        <dbReference type="ARBA" id="ARBA00023004"/>
    </source>
</evidence>
<dbReference type="Gene3D" id="1.10.760.10">
    <property type="entry name" value="Cytochrome c-like domain"/>
    <property type="match status" value="1"/>
</dbReference>
<comment type="caution">
    <text evidence="6">The sequence shown here is derived from an EMBL/GenBank/DDBJ whole genome shotgun (WGS) entry which is preliminary data.</text>
</comment>
<evidence type="ECO:0000256" key="2">
    <source>
        <dbReference type="ARBA" id="ARBA00022723"/>
    </source>
</evidence>
<reference evidence="6 7" key="1">
    <citation type="submission" date="2024-05" db="EMBL/GenBank/DDBJ databases">
        <authorList>
            <person name="Duchaud E."/>
        </authorList>
    </citation>
    <scope>NUCLEOTIDE SEQUENCE [LARGE SCALE GENOMIC DNA]</scope>
    <source>
        <strain evidence="6">Ena-SAMPLE-TAB-13-05-2024-13:56:06:370-140308</strain>
    </source>
</reference>
<protein>
    <submittedName>
        <fullName evidence="6">Cytochrome c domain-containing protein</fullName>
    </submittedName>
</protein>
<evidence type="ECO:0000259" key="5">
    <source>
        <dbReference type="PROSITE" id="PS51007"/>
    </source>
</evidence>
<dbReference type="InterPro" id="IPR036909">
    <property type="entry name" value="Cyt_c-like_dom_sf"/>
</dbReference>
<keyword evidence="1 4" id="KW-0349">Heme</keyword>
<dbReference type="RefSeq" id="WP_348714209.1">
    <property type="nucleotide sequence ID" value="NZ_CAXJIO010000018.1"/>
</dbReference>
<gene>
    <name evidence="6" type="ORF">T190423A01A_90092</name>
</gene>
<proteinExistence type="predicted"/>
<dbReference type="InterPro" id="IPR009056">
    <property type="entry name" value="Cyt_c-like_dom"/>
</dbReference>
<keyword evidence="2 4" id="KW-0479">Metal-binding</keyword>
<evidence type="ECO:0000313" key="6">
    <source>
        <dbReference type="EMBL" id="CAL2104667.1"/>
    </source>
</evidence>
<name>A0ABP1F8E8_9FLAO</name>
<dbReference type="PROSITE" id="PS51007">
    <property type="entry name" value="CYTC"/>
    <property type="match status" value="1"/>
</dbReference>
<sequence>MSLIFVSLPFVILIQTGGTYTPTSQTKLIAINKTQSILRGKTIFKKEQCINCHKLDKTCRQLLNNLRDRYEKEFLYNFIRNEDSLLKAKHPEVISLKKSYNGANGLHDKKHLSDTQIEDLLDFIASFD</sequence>
<dbReference type="EMBL" id="CAXJIO010000018">
    <property type="protein sequence ID" value="CAL2104667.1"/>
    <property type="molecule type" value="Genomic_DNA"/>
</dbReference>
<dbReference type="SUPFAM" id="SSF46626">
    <property type="entry name" value="Cytochrome c"/>
    <property type="match status" value="1"/>
</dbReference>
<feature type="domain" description="Cytochrome c" evidence="5">
    <location>
        <begin position="35"/>
        <end position="128"/>
    </location>
</feature>
<evidence type="ECO:0000313" key="7">
    <source>
        <dbReference type="Proteomes" id="UP001497527"/>
    </source>
</evidence>
<evidence type="ECO:0000256" key="1">
    <source>
        <dbReference type="ARBA" id="ARBA00022617"/>
    </source>
</evidence>
<accession>A0ABP1F8E8</accession>
<evidence type="ECO:0000256" key="4">
    <source>
        <dbReference type="PROSITE-ProRule" id="PRU00433"/>
    </source>
</evidence>
<keyword evidence="3 4" id="KW-0408">Iron</keyword>
<keyword evidence="7" id="KW-1185">Reference proteome</keyword>
<dbReference type="Proteomes" id="UP001497527">
    <property type="component" value="Unassembled WGS sequence"/>
</dbReference>